<name>A0A430ASL0_9ENTE</name>
<evidence type="ECO:0000313" key="2">
    <source>
        <dbReference type="Proteomes" id="UP000287605"/>
    </source>
</evidence>
<dbReference type="AlphaFoldDB" id="A0A430ASL0"/>
<dbReference type="Proteomes" id="UP000287605">
    <property type="component" value="Unassembled WGS sequence"/>
</dbReference>
<organism evidence="1 2">
    <name type="scientific">Vagococcus elongatus</name>
    <dbReference type="NCBI Taxonomy" id="180344"/>
    <lineage>
        <taxon>Bacteria</taxon>
        <taxon>Bacillati</taxon>
        <taxon>Bacillota</taxon>
        <taxon>Bacilli</taxon>
        <taxon>Lactobacillales</taxon>
        <taxon>Enterococcaceae</taxon>
        <taxon>Vagococcus</taxon>
    </lineage>
</organism>
<gene>
    <name evidence="1" type="ORF">CBF29_08810</name>
</gene>
<reference evidence="1 2" key="1">
    <citation type="submission" date="2017-05" db="EMBL/GenBank/DDBJ databases">
        <title>Vagococcus spp. assemblies.</title>
        <authorList>
            <person name="Gulvik C.A."/>
        </authorList>
    </citation>
    <scope>NUCLEOTIDE SEQUENCE [LARGE SCALE GENOMIC DNA]</scope>
    <source>
        <strain evidence="1 2">CCUG 51432</strain>
    </source>
</reference>
<proteinExistence type="predicted"/>
<dbReference type="RefSeq" id="WP_126809374.1">
    <property type="nucleotide sequence ID" value="NZ_NGKA01000012.1"/>
</dbReference>
<evidence type="ECO:0000313" key="1">
    <source>
        <dbReference type="EMBL" id="RSU11052.1"/>
    </source>
</evidence>
<protein>
    <submittedName>
        <fullName evidence="1">Uncharacterized protein</fullName>
    </submittedName>
</protein>
<keyword evidence="2" id="KW-1185">Reference proteome</keyword>
<sequence>MDDTIVQLLKSIDERLREMNETLKSIDDNTNLQKNNSADVLETTQDIREILVKWQYKQENPDANIYF</sequence>
<comment type="caution">
    <text evidence="1">The sequence shown here is derived from an EMBL/GenBank/DDBJ whole genome shotgun (WGS) entry which is preliminary data.</text>
</comment>
<accession>A0A430ASL0</accession>
<dbReference type="EMBL" id="NGKA01000012">
    <property type="protein sequence ID" value="RSU11052.1"/>
    <property type="molecule type" value="Genomic_DNA"/>
</dbReference>